<evidence type="ECO:0000256" key="2">
    <source>
        <dbReference type="ARBA" id="ARBA00009486"/>
    </source>
</evidence>
<sequence>MYYLTTRMKRGLGVVLVALAILSMVYLRYAETSGIVMIGVDSGSSAAQSTDYSTSAQNVIFPRSFPVRDLEKFYSENFKDLTKLESPPAVFKPVSASSYQNNLAPLTEEIINETYKDHAIEMYDGVKNLRGELEYCSANLMQTLTLEITRDFALAPNMDEVIATLIKQIEDEPPMKELSSFFKNGELEKNVKDKKSGKYWLKFAGTSVWLEEYRVHFMLSRMLYLPNGEKRGQVLSLTYAQLFNENWDELKETELIVPTNNFAGTHNEFDKEEASKQRYRTLKFPSFLPIPTYHNAKFVKGNWYGPEDPRIILIRNDAGYEEPLIIFNQYHRKIYKAENDREDEAKVKFKYYRSIFMTWPYQLQRGKENIDGMKNDEYDNKYYLRTAELKRTKTERLEVQKNWTPFIDPQARKNDGKGGDRVIYFIYRWRNLEILKCDLTGFSGDVANCEFEYKRDKNLGSNEPVGALRGGTQMLNIRDVIMNGVAGKNPKLAQPILDRIPQEKDIWVGFARAHISHCGCGSAMYRPNLAVLTRENGEYKVSQLSSYMSLDVDVPGWTNPEFKCQGRDANVLIPNGIAFWSIAHVEGRGTAMKVNDYLTLSVSVADETVQIIHIRNLLDELLSHTTITDKVQPLTPMLSEFEENGIGFNDDVVDCAMKSSEKFCEVYGKAVEEAEKPLKELREKEKKEKEEKERKEREKKEKEEKEKKEKEEKEKKERRRRRRQVRE</sequence>
<name>A0ABP0EPY3_9ASCO</name>
<evidence type="ECO:0000256" key="1">
    <source>
        <dbReference type="ARBA" id="ARBA00004606"/>
    </source>
</evidence>
<keyword evidence="4" id="KW-0808">Transferase</keyword>
<evidence type="ECO:0000256" key="6">
    <source>
        <dbReference type="ARBA" id="ARBA00022968"/>
    </source>
</evidence>
<evidence type="ECO:0000256" key="3">
    <source>
        <dbReference type="ARBA" id="ARBA00022676"/>
    </source>
</evidence>
<feature type="compositionally biased region" description="Basic and acidic residues" evidence="10">
    <location>
        <begin position="677"/>
        <end position="715"/>
    </location>
</feature>
<dbReference type="EMBL" id="OZ004260">
    <property type="protein sequence ID" value="CAK7922013.1"/>
    <property type="molecule type" value="Genomic_DNA"/>
</dbReference>
<evidence type="ECO:0000313" key="12">
    <source>
        <dbReference type="Proteomes" id="UP001497600"/>
    </source>
</evidence>
<keyword evidence="3" id="KW-0328">Glycosyltransferase</keyword>
<gene>
    <name evidence="11" type="primary">RHD1</name>
    <name evidence="11" type="ORF">CAAN4_H21682</name>
</gene>
<keyword evidence="9" id="KW-0961">Cell wall biogenesis/degradation</keyword>
<keyword evidence="5" id="KW-0812">Transmembrane</keyword>
<feature type="compositionally biased region" description="Basic residues" evidence="10">
    <location>
        <begin position="716"/>
        <end position="727"/>
    </location>
</feature>
<evidence type="ECO:0000256" key="9">
    <source>
        <dbReference type="ARBA" id="ARBA00023316"/>
    </source>
</evidence>
<comment type="similarity">
    <text evidence="2">Belongs to the BMT family.</text>
</comment>
<evidence type="ECO:0000256" key="10">
    <source>
        <dbReference type="SAM" id="MobiDB-lite"/>
    </source>
</evidence>
<evidence type="ECO:0000256" key="8">
    <source>
        <dbReference type="ARBA" id="ARBA00023136"/>
    </source>
</evidence>
<proteinExistence type="inferred from homology"/>
<accession>A0ABP0EPY3</accession>
<dbReference type="Pfam" id="PF12141">
    <property type="entry name" value="BMT"/>
    <property type="match status" value="1"/>
</dbReference>
<dbReference type="InterPro" id="IPR021988">
    <property type="entry name" value="BMT1"/>
</dbReference>
<reference evidence="11 12" key="1">
    <citation type="submission" date="2024-01" db="EMBL/GenBank/DDBJ databases">
        <authorList>
            <consortium name="Genoscope - CEA"/>
            <person name="William W."/>
        </authorList>
    </citation>
    <scope>NUCLEOTIDE SEQUENCE [LARGE SCALE GENOMIC DNA]</scope>
    <source>
        <strain evidence="11 12">29B2s-10</strain>
    </source>
</reference>
<evidence type="ECO:0000256" key="5">
    <source>
        <dbReference type="ARBA" id="ARBA00022692"/>
    </source>
</evidence>
<feature type="region of interest" description="Disordered" evidence="10">
    <location>
        <begin position="677"/>
        <end position="727"/>
    </location>
</feature>
<keyword evidence="8" id="KW-0472">Membrane</keyword>
<keyword evidence="12" id="KW-1185">Reference proteome</keyword>
<evidence type="ECO:0000313" key="11">
    <source>
        <dbReference type="EMBL" id="CAK7922013.1"/>
    </source>
</evidence>
<keyword evidence="7" id="KW-1133">Transmembrane helix</keyword>
<keyword evidence="6" id="KW-0735">Signal-anchor</keyword>
<evidence type="ECO:0000256" key="7">
    <source>
        <dbReference type="ARBA" id="ARBA00022989"/>
    </source>
</evidence>
<comment type="subcellular location">
    <subcellularLocation>
        <location evidence="1">Membrane</location>
        <topology evidence="1">Single-pass type II membrane protein</topology>
    </subcellularLocation>
</comment>
<dbReference type="Proteomes" id="UP001497600">
    <property type="component" value="Chromosome H"/>
</dbReference>
<protein>
    <submittedName>
        <fullName evidence="11">Beta-mannosyltransferase 2</fullName>
    </submittedName>
</protein>
<evidence type="ECO:0000256" key="4">
    <source>
        <dbReference type="ARBA" id="ARBA00022679"/>
    </source>
</evidence>
<organism evidence="11 12">
    <name type="scientific">[Candida] anglica</name>
    <dbReference type="NCBI Taxonomy" id="148631"/>
    <lineage>
        <taxon>Eukaryota</taxon>
        <taxon>Fungi</taxon>
        <taxon>Dikarya</taxon>
        <taxon>Ascomycota</taxon>
        <taxon>Saccharomycotina</taxon>
        <taxon>Pichiomycetes</taxon>
        <taxon>Debaryomycetaceae</taxon>
        <taxon>Kurtzmaniella</taxon>
    </lineage>
</organism>